<dbReference type="PANTHER" id="PTHR32322">
    <property type="entry name" value="INNER MEMBRANE TRANSPORTER"/>
    <property type="match status" value="1"/>
</dbReference>
<evidence type="ECO:0000256" key="6">
    <source>
        <dbReference type="SAM" id="Phobius"/>
    </source>
</evidence>
<evidence type="ECO:0000256" key="5">
    <source>
        <dbReference type="ARBA" id="ARBA00023136"/>
    </source>
</evidence>
<keyword evidence="3 6" id="KW-0812">Transmembrane</keyword>
<feature type="transmembrane region" description="Helical" evidence="6">
    <location>
        <begin position="71"/>
        <end position="90"/>
    </location>
</feature>
<feature type="transmembrane region" description="Helical" evidence="6">
    <location>
        <begin position="214"/>
        <end position="238"/>
    </location>
</feature>
<proteinExistence type="inferred from homology"/>
<comment type="subcellular location">
    <subcellularLocation>
        <location evidence="1">Membrane</location>
        <topology evidence="1">Multi-pass membrane protein</topology>
    </subcellularLocation>
</comment>
<evidence type="ECO:0000256" key="2">
    <source>
        <dbReference type="ARBA" id="ARBA00007362"/>
    </source>
</evidence>
<dbReference type="SUPFAM" id="SSF103481">
    <property type="entry name" value="Multidrug resistance efflux transporter EmrE"/>
    <property type="match status" value="2"/>
</dbReference>
<comment type="caution">
    <text evidence="8">The sequence shown here is derived from an EMBL/GenBank/DDBJ whole genome shotgun (WGS) entry which is preliminary data.</text>
</comment>
<organism evidence="8 9">
    <name type="scientific">Aureimonas endophytica</name>
    <dbReference type="NCBI Taxonomy" id="2027858"/>
    <lineage>
        <taxon>Bacteria</taxon>
        <taxon>Pseudomonadati</taxon>
        <taxon>Pseudomonadota</taxon>
        <taxon>Alphaproteobacteria</taxon>
        <taxon>Hyphomicrobiales</taxon>
        <taxon>Aurantimonadaceae</taxon>
        <taxon>Aureimonas</taxon>
    </lineage>
</organism>
<feature type="transmembrane region" description="Helical" evidence="6">
    <location>
        <begin position="250"/>
        <end position="270"/>
    </location>
</feature>
<sequence>MDPRKPIDATAAGSMIFLCGLWGTQQVAIKLAAPDMAPMLQVGLRSCMAAMIVLLVVVLRREQGALRGEAWRPGLLAGALFGLEFVLFAQGLRFTSASHMSIFLYTAPVFAALCLHFRLAEERLAPIQWLGIAIAFGGIVLSFSGRGGTPGGDTAWIGDLLGIIAGGLWGLTTLVVRTSRLAQAPAAVTLWYQLAGAAILATGSAVVIGETHAATSLTLFASLAYQTVVLSAASYLAWFSLMRRYLASRLGVLSLMTPVFGIGFGVAILGDRLTSEFLGGAAMILSGILLVSGRDLVTRRKGRGSSLGNPSEAEAVR</sequence>
<evidence type="ECO:0000256" key="4">
    <source>
        <dbReference type="ARBA" id="ARBA00022989"/>
    </source>
</evidence>
<dbReference type="InterPro" id="IPR000620">
    <property type="entry name" value="EamA_dom"/>
</dbReference>
<gene>
    <name evidence="8" type="ORF">GCM10011390_44470</name>
</gene>
<feature type="domain" description="EamA" evidence="7">
    <location>
        <begin position="16"/>
        <end position="143"/>
    </location>
</feature>
<evidence type="ECO:0000256" key="3">
    <source>
        <dbReference type="ARBA" id="ARBA00022692"/>
    </source>
</evidence>
<comment type="similarity">
    <text evidence="2">Belongs to the EamA transporter family.</text>
</comment>
<feature type="transmembrane region" description="Helical" evidence="6">
    <location>
        <begin position="102"/>
        <end position="120"/>
    </location>
</feature>
<evidence type="ECO:0000259" key="7">
    <source>
        <dbReference type="Pfam" id="PF00892"/>
    </source>
</evidence>
<dbReference type="Proteomes" id="UP000644699">
    <property type="component" value="Unassembled WGS sequence"/>
</dbReference>
<protein>
    <submittedName>
        <fullName evidence="8">Membrane protein</fullName>
    </submittedName>
</protein>
<dbReference type="AlphaFoldDB" id="A0A917A0W3"/>
<dbReference type="GO" id="GO:0016020">
    <property type="term" value="C:membrane"/>
    <property type="evidence" value="ECO:0007669"/>
    <property type="project" value="UniProtKB-SubCell"/>
</dbReference>
<keyword evidence="9" id="KW-1185">Reference proteome</keyword>
<feature type="domain" description="EamA" evidence="7">
    <location>
        <begin position="157"/>
        <end position="292"/>
    </location>
</feature>
<evidence type="ECO:0000313" key="8">
    <source>
        <dbReference type="EMBL" id="GGE20322.1"/>
    </source>
</evidence>
<dbReference type="PANTHER" id="PTHR32322:SF2">
    <property type="entry name" value="EAMA DOMAIN-CONTAINING PROTEIN"/>
    <property type="match status" value="1"/>
</dbReference>
<feature type="transmembrane region" description="Helical" evidence="6">
    <location>
        <begin position="39"/>
        <end position="59"/>
    </location>
</feature>
<dbReference type="EMBL" id="BMIQ01000009">
    <property type="protein sequence ID" value="GGE20322.1"/>
    <property type="molecule type" value="Genomic_DNA"/>
</dbReference>
<keyword evidence="5 6" id="KW-0472">Membrane</keyword>
<dbReference type="InterPro" id="IPR037185">
    <property type="entry name" value="EmrE-like"/>
</dbReference>
<reference evidence="8" key="2">
    <citation type="submission" date="2020-09" db="EMBL/GenBank/DDBJ databases">
        <authorList>
            <person name="Sun Q."/>
            <person name="Zhou Y."/>
        </authorList>
    </citation>
    <scope>NUCLEOTIDE SEQUENCE</scope>
    <source>
        <strain evidence="8">CGMCC 1.15367</strain>
    </source>
</reference>
<dbReference type="RefSeq" id="WP_188912446.1">
    <property type="nucleotide sequence ID" value="NZ_BMIQ01000009.1"/>
</dbReference>
<name>A0A917A0W3_9HYPH</name>
<reference evidence="8" key="1">
    <citation type="journal article" date="2014" name="Int. J. Syst. Evol. Microbiol.">
        <title>Complete genome sequence of Corynebacterium casei LMG S-19264T (=DSM 44701T), isolated from a smear-ripened cheese.</title>
        <authorList>
            <consortium name="US DOE Joint Genome Institute (JGI-PGF)"/>
            <person name="Walter F."/>
            <person name="Albersmeier A."/>
            <person name="Kalinowski J."/>
            <person name="Ruckert C."/>
        </authorList>
    </citation>
    <scope>NUCLEOTIDE SEQUENCE</scope>
    <source>
        <strain evidence="8">CGMCC 1.15367</strain>
    </source>
</reference>
<evidence type="ECO:0000313" key="9">
    <source>
        <dbReference type="Proteomes" id="UP000644699"/>
    </source>
</evidence>
<feature type="transmembrane region" description="Helical" evidence="6">
    <location>
        <begin position="276"/>
        <end position="297"/>
    </location>
</feature>
<accession>A0A917A0W3</accession>
<feature type="transmembrane region" description="Helical" evidence="6">
    <location>
        <begin position="12"/>
        <end position="33"/>
    </location>
</feature>
<keyword evidence="4 6" id="KW-1133">Transmembrane helix</keyword>
<feature type="transmembrane region" description="Helical" evidence="6">
    <location>
        <begin position="188"/>
        <end position="208"/>
    </location>
</feature>
<dbReference type="Pfam" id="PF00892">
    <property type="entry name" value="EamA"/>
    <property type="match status" value="2"/>
</dbReference>
<dbReference type="InterPro" id="IPR050638">
    <property type="entry name" value="AA-Vitamin_Transporters"/>
</dbReference>
<feature type="transmembrane region" description="Helical" evidence="6">
    <location>
        <begin position="156"/>
        <end position="176"/>
    </location>
</feature>
<feature type="transmembrane region" description="Helical" evidence="6">
    <location>
        <begin position="127"/>
        <end position="144"/>
    </location>
</feature>
<evidence type="ECO:0000256" key="1">
    <source>
        <dbReference type="ARBA" id="ARBA00004141"/>
    </source>
</evidence>